<evidence type="ECO:0000256" key="4">
    <source>
        <dbReference type="ARBA" id="ARBA00022691"/>
    </source>
</evidence>
<dbReference type="PANTHER" id="PTHR10631">
    <property type="entry name" value="N 2 ,N 2 -DIMETHYLGUANOSINE TRNA METHYLTRANSFERASE"/>
    <property type="match status" value="1"/>
</dbReference>
<evidence type="ECO:0000256" key="9">
    <source>
        <dbReference type="PROSITE-ProRule" id="PRU00958"/>
    </source>
</evidence>
<dbReference type="GO" id="GO:0000049">
    <property type="term" value="F:tRNA binding"/>
    <property type="evidence" value="ECO:0007669"/>
    <property type="project" value="UniProtKB-UniRule"/>
</dbReference>
<evidence type="ECO:0000256" key="3">
    <source>
        <dbReference type="ARBA" id="ARBA00022679"/>
    </source>
</evidence>
<evidence type="ECO:0000313" key="10">
    <source>
        <dbReference type="EMBL" id="EST41808.1"/>
    </source>
</evidence>
<protein>
    <recommendedName>
        <fullName evidence="7 9">tRNA (guanine(26)-N(2))-dimethyltransferase</fullName>
        <ecNumber evidence="7 9">2.1.1.216</ecNumber>
    </recommendedName>
</protein>
<dbReference type="InterPro" id="IPR002905">
    <property type="entry name" value="Trm1"/>
</dbReference>
<dbReference type="PANTHER" id="PTHR10631:SF3">
    <property type="entry name" value="TRNA (GUANINE(26)-N(2))-DIMETHYLTRANSFERASE"/>
    <property type="match status" value="1"/>
</dbReference>
<keyword evidence="5 9" id="KW-0819">tRNA processing</keyword>
<dbReference type="EMBL" id="AUWU02000005">
    <property type="protein sequence ID" value="KAH0573191.1"/>
    <property type="molecule type" value="Genomic_DNA"/>
</dbReference>
<dbReference type="PROSITE" id="PS51626">
    <property type="entry name" value="SAM_MT_TRM1"/>
    <property type="match status" value="1"/>
</dbReference>
<evidence type="ECO:0000256" key="8">
    <source>
        <dbReference type="ARBA" id="ARBA00051897"/>
    </source>
</evidence>
<evidence type="ECO:0000256" key="1">
    <source>
        <dbReference type="ARBA" id="ARBA00022555"/>
    </source>
</evidence>
<dbReference type="InterPro" id="IPR029063">
    <property type="entry name" value="SAM-dependent_MTases_sf"/>
</dbReference>
<proteinExistence type="inferred from homology"/>
<dbReference type="Gene3D" id="3.30.56.70">
    <property type="entry name" value="N2,N2-dimethylguanosine tRNA methyltransferase, C-terminal domain"/>
    <property type="match status" value="1"/>
</dbReference>
<evidence type="ECO:0000256" key="6">
    <source>
        <dbReference type="ARBA" id="ARBA00022884"/>
    </source>
</evidence>
<organism evidence="10">
    <name type="scientific">Spironucleus salmonicida</name>
    <dbReference type="NCBI Taxonomy" id="348837"/>
    <lineage>
        <taxon>Eukaryota</taxon>
        <taxon>Metamonada</taxon>
        <taxon>Diplomonadida</taxon>
        <taxon>Hexamitidae</taxon>
        <taxon>Hexamitinae</taxon>
        <taxon>Spironucleus</taxon>
    </lineage>
</organism>
<name>V6LC49_9EUKA</name>
<dbReference type="EMBL" id="KI546167">
    <property type="protein sequence ID" value="EST41808.1"/>
    <property type="molecule type" value="Genomic_DNA"/>
</dbReference>
<sequence length="473" mass="53750">MSITEGKVTLNTDVAFYNETQVFNRDFSVLAISTFFDHFKPRTQNQELTLLDALSASGLRALRYAAEIPHDIKITANDISLAATVQIKENAILNAKTLQIQHSDANLFMYNNPCQFSCIDIDPYGHPTPFLDSAIKAAAHDALLCVTATDSLVTCGRQPEECLRRYNSLPGNSVFGHEASVRIVIASIAETAARQRCGIDVLCAFYQFHYLRVFVKLDKKRSRGVEMIQNLAEINYCGKCQSMNFGRKVGRIFASQTVENCEFCYQKLKVCGPIWCGEIGNKQFLTQINDNLEKFPLLNQISRISAHVKFQLLDYDKTPLFYDLTEISKYLKVTCPPMSIFVNFCSQINVEVSPTCYSSNGFKCSYDSFQKVRDILNLWFRLMKKGGKSKKEWEGKECEILFLHSVQDLEKLMKKAGFNSELIENFIKDNYQEFVKEGGLQYQKEFTGEWAISSQLGLFKGNPGKNWGPKKMK</sequence>
<dbReference type="AlphaFoldDB" id="V6LC49"/>
<dbReference type="VEuPathDB" id="GiardiaDB:SS50377_25311"/>
<comment type="similarity">
    <text evidence="9">Belongs to the class I-like SAM-binding methyltransferase superfamily. Trm1 family.</text>
</comment>
<keyword evidence="1 9" id="KW-0820">tRNA-binding</keyword>
<accession>V6LC49</accession>
<dbReference type="Proteomes" id="UP000018208">
    <property type="component" value="Unassembled WGS sequence"/>
</dbReference>
<dbReference type="EC" id="2.1.1.216" evidence="7 9"/>
<evidence type="ECO:0000313" key="11">
    <source>
        <dbReference type="EMBL" id="KAH0573191.1"/>
    </source>
</evidence>
<reference evidence="11" key="2">
    <citation type="submission" date="2020-12" db="EMBL/GenBank/DDBJ databases">
        <title>New Spironucleus salmonicida genome in near-complete chromosomes.</title>
        <authorList>
            <person name="Xu F."/>
            <person name="Kurt Z."/>
            <person name="Jimenez-Gonzalez A."/>
            <person name="Astvaldsson A."/>
            <person name="Andersson J.O."/>
            <person name="Svard S.G."/>
        </authorList>
    </citation>
    <scope>NUCLEOTIDE SEQUENCE</scope>
    <source>
        <strain evidence="11">ATCC 50377</strain>
    </source>
</reference>
<dbReference type="Gene3D" id="3.40.50.150">
    <property type="entry name" value="Vaccinia Virus protein VP39"/>
    <property type="match status" value="1"/>
</dbReference>
<evidence type="ECO:0000256" key="5">
    <source>
        <dbReference type="ARBA" id="ARBA00022694"/>
    </source>
</evidence>
<reference evidence="10 11" key="1">
    <citation type="journal article" date="2014" name="PLoS Genet.">
        <title>The Genome of Spironucleus salmonicida Highlights a Fish Pathogen Adapted to Fluctuating Environments.</title>
        <authorList>
            <person name="Xu F."/>
            <person name="Jerlstrom-Hultqvist J."/>
            <person name="Einarsson E."/>
            <person name="Astvaldsson A."/>
            <person name="Svard S.G."/>
            <person name="Andersson J.O."/>
        </authorList>
    </citation>
    <scope>NUCLEOTIDE SEQUENCE</scope>
    <source>
        <strain evidence="11">ATCC 50377</strain>
    </source>
</reference>
<keyword evidence="4 9" id="KW-0949">S-adenosyl-L-methionine</keyword>
<keyword evidence="2 9" id="KW-0489">Methyltransferase</keyword>
<dbReference type="InterPro" id="IPR042296">
    <property type="entry name" value="tRNA_met_Trm1_C"/>
</dbReference>
<dbReference type="GO" id="GO:0005634">
    <property type="term" value="C:nucleus"/>
    <property type="evidence" value="ECO:0007669"/>
    <property type="project" value="TreeGrafter"/>
</dbReference>
<gene>
    <name evidence="10" type="ORF">SS50377_18642</name>
    <name evidence="11" type="ORF">SS50377_25311</name>
</gene>
<keyword evidence="6 9" id="KW-0694">RNA-binding</keyword>
<comment type="catalytic activity">
    <reaction evidence="8 9">
        <text>guanosine(26) in tRNA + 2 S-adenosyl-L-methionine = N(2)-dimethylguanosine(26) in tRNA + 2 S-adenosyl-L-homocysteine + 2 H(+)</text>
        <dbReference type="Rhea" id="RHEA:43140"/>
        <dbReference type="Rhea" id="RHEA-COMP:10359"/>
        <dbReference type="Rhea" id="RHEA-COMP:10360"/>
        <dbReference type="ChEBI" id="CHEBI:15378"/>
        <dbReference type="ChEBI" id="CHEBI:57856"/>
        <dbReference type="ChEBI" id="CHEBI:59789"/>
        <dbReference type="ChEBI" id="CHEBI:74269"/>
        <dbReference type="ChEBI" id="CHEBI:74513"/>
        <dbReference type="EC" id="2.1.1.216"/>
    </reaction>
</comment>
<dbReference type="OrthoDB" id="6349953at2759"/>
<evidence type="ECO:0000256" key="2">
    <source>
        <dbReference type="ARBA" id="ARBA00022603"/>
    </source>
</evidence>
<keyword evidence="3 9" id="KW-0808">Transferase</keyword>
<keyword evidence="12" id="KW-1185">Reference proteome</keyword>
<evidence type="ECO:0000256" key="7">
    <source>
        <dbReference type="ARBA" id="ARBA00039099"/>
    </source>
</evidence>
<dbReference type="GO" id="GO:0002940">
    <property type="term" value="P:tRNA N2-guanine methylation"/>
    <property type="evidence" value="ECO:0007669"/>
    <property type="project" value="TreeGrafter"/>
</dbReference>
<dbReference type="SUPFAM" id="SSF53335">
    <property type="entry name" value="S-adenosyl-L-methionine-dependent methyltransferases"/>
    <property type="match status" value="1"/>
</dbReference>
<dbReference type="GO" id="GO:0160104">
    <property type="term" value="F:tRNA (guanine(26)-N2)-dimethyltransferase activity"/>
    <property type="evidence" value="ECO:0007669"/>
    <property type="project" value="UniProtKB-UniRule"/>
</dbReference>
<evidence type="ECO:0000313" key="12">
    <source>
        <dbReference type="Proteomes" id="UP000018208"/>
    </source>
</evidence>
<dbReference type="Pfam" id="PF02005">
    <property type="entry name" value="TRM"/>
    <property type="match status" value="1"/>
</dbReference>